<dbReference type="Gene3D" id="1.20.120.530">
    <property type="entry name" value="GntR ligand-binding domain-like"/>
    <property type="match status" value="1"/>
</dbReference>
<dbReference type="InterPro" id="IPR000524">
    <property type="entry name" value="Tscrpt_reg_HTH_GntR"/>
</dbReference>
<evidence type="ECO:0000256" key="3">
    <source>
        <dbReference type="ARBA" id="ARBA00023163"/>
    </source>
</evidence>
<accession>V8QM77</accession>
<dbReference type="AlphaFoldDB" id="V8QM77"/>
<evidence type="ECO:0000256" key="4">
    <source>
        <dbReference type="SAM" id="Coils"/>
    </source>
</evidence>
<dbReference type="InterPro" id="IPR011711">
    <property type="entry name" value="GntR_C"/>
</dbReference>
<dbReference type="InterPro" id="IPR036390">
    <property type="entry name" value="WH_DNA-bd_sf"/>
</dbReference>
<organism evidence="6 7">
    <name type="scientific">Advenella kashmirensis W13003</name>
    <dbReference type="NCBI Taxonomy" id="1424334"/>
    <lineage>
        <taxon>Bacteria</taxon>
        <taxon>Pseudomonadati</taxon>
        <taxon>Pseudomonadota</taxon>
        <taxon>Betaproteobacteria</taxon>
        <taxon>Burkholderiales</taxon>
        <taxon>Alcaligenaceae</taxon>
    </lineage>
</organism>
<dbReference type="GO" id="GO:0003677">
    <property type="term" value="F:DNA binding"/>
    <property type="evidence" value="ECO:0007669"/>
    <property type="project" value="UniProtKB-KW"/>
</dbReference>
<protein>
    <submittedName>
        <fullName evidence="6">GntR family transcriptional regulator</fullName>
    </submittedName>
</protein>
<dbReference type="Pfam" id="PF07729">
    <property type="entry name" value="FCD"/>
    <property type="match status" value="1"/>
</dbReference>
<proteinExistence type="predicted"/>
<dbReference type="PATRIC" id="fig|1424334.3.peg.4125"/>
<comment type="caution">
    <text evidence="6">The sequence shown here is derived from an EMBL/GenBank/DDBJ whole genome shotgun (WGS) entry which is preliminary data.</text>
</comment>
<dbReference type="EMBL" id="AYXT01000013">
    <property type="protein sequence ID" value="ETF00767.1"/>
    <property type="molecule type" value="Genomic_DNA"/>
</dbReference>
<reference evidence="6 7" key="1">
    <citation type="journal article" date="2014" name="Genome Announc.">
        <title>Draft Genome Sequence of Advenella kashmirensis Strain W13003, a Polycyclic Aromatic Hydrocarbon-Degrading Bacterium.</title>
        <authorList>
            <person name="Wang X."/>
            <person name="Jin D."/>
            <person name="Zhou L."/>
            <person name="Wu L."/>
            <person name="An W."/>
            <person name="Zhao L."/>
        </authorList>
    </citation>
    <scope>NUCLEOTIDE SEQUENCE [LARGE SCALE GENOMIC DNA]</scope>
    <source>
        <strain evidence="6 7">W13003</strain>
    </source>
</reference>
<dbReference type="PROSITE" id="PS50949">
    <property type="entry name" value="HTH_GNTR"/>
    <property type="match status" value="1"/>
</dbReference>
<keyword evidence="1" id="KW-0805">Transcription regulation</keyword>
<dbReference type="InterPro" id="IPR008920">
    <property type="entry name" value="TF_FadR/GntR_C"/>
</dbReference>
<keyword evidence="4" id="KW-0175">Coiled coil</keyword>
<dbReference type="Proteomes" id="UP000018733">
    <property type="component" value="Unassembled WGS sequence"/>
</dbReference>
<keyword evidence="3" id="KW-0804">Transcription</keyword>
<dbReference type="Pfam" id="PF00392">
    <property type="entry name" value="GntR"/>
    <property type="match status" value="1"/>
</dbReference>
<gene>
    <name evidence="6" type="ORF">W822_20565</name>
</gene>
<dbReference type="PANTHER" id="PTHR43537:SF24">
    <property type="entry name" value="GLUCONATE OPERON TRANSCRIPTIONAL REPRESSOR"/>
    <property type="match status" value="1"/>
</dbReference>
<dbReference type="SUPFAM" id="SSF46785">
    <property type="entry name" value="Winged helix' DNA-binding domain"/>
    <property type="match status" value="1"/>
</dbReference>
<keyword evidence="7" id="KW-1185">Reference proteome</keyword>
<evidence type="ECO:0000313" key="7">
    <source>
        <dbReference type="Proteomes" id="UP000018733"/>
    </source>
</evidence>
<dbReference type="PRINTS" id="PR00035">
    <property type="entry name" value="HTHGNTR"/>
</dbReference>
<dbReference type="STRING" id="1424334.W822_20565"/>
<dbReference type="eggNOG" id="COG1802">
    <property type="taxonomic scope" value="Bacteria"/>
</dbReference>
<keyword evidence="2" id="KW-0238">DNA-binding</keyword>
<dbReference type="SMART" id="SM00895">
    <property type="entry name" value="FCD"/>
    <property type="match status" value="1"/>
</dbReference>
<evidence type="ECO:0000256" key="2">
    <source>
        <dbReference type="ARBA" id="ARBA00023125"/>
    </source>
</evidence>
<dbReference type="InterPro" id="IPR036388">
    <property type="entry name" value="WH-like_DNA-bd_sf"/>
</dbReference>
<dbReference type="SUPFAM" id="SSF48008">
    <property type="entry name" value="GntR ligand-binding domain-like"/>
    <property type="match status" value="1"/>
</dbReference>
<feature type="domain" description="HTH gntR-type" evidence="5">
    <location>
        <begin position="1"/>
        <end position="53"/>
    </location>
</feature>
<sequence>MEGRWAPGTRLTERALCDFTGASRSSVREAIQLLQQEGFIEIRPNQGVRVATLDAREAADIYQVRSVLEGLAARNFINMATAIQRDALNQALQDLEQAIEKENIAAQLTSIEDFYNALLDGCYNSVLKSSLEELHGKISRLRATSILSQGRIRNTLKEMRRIGQAIDANNEAEAWQACVDHMRHTSAVAIRMIDHLKEQR</sequence>
<evidence type="ECO:0000256" key="1">
    <source>
        <dbReference type="ARBA" id="ARBA00023015"/>
    </source>
</evidence>
<dbReference type="SMART" id="SM00345">
    <property type="entry name" value="HTH_GNTR"/>
    <property type="match status" value="1"/>
</dbReference>
<dbReference type="GO" id="GO:0003700">
    <property type="term" value="F:DNA-binding transcription factor activity"/>
    <property type="evidence" value="ECO:0007669"/>
    <property type="project" value="InterPro"/>
</dbReference>
<name>V8QM77_9BURK</name>
<dbReference type="HOGENOM" id="CLU_017584_5_1_4"/>
<dbReference type="CDD" id="cd07377">
    <property type="entry name" value="WHTH_GntR"/>
    <property type="match status" value="1"/>
</dbReference>
<evidence type="ECO:0000313" key="6">
    <source>
        <dbReference type="EMBL" id="ETF00767.1"/>
    </source>
</evidence>
<evidence type="ECO:0000259" key="5">
    <source>
        <dbReference type="PROSITE" id="PS50949"/>
    </source>
</evidence>
<dbReference type="PANTHER" id="PTHR43537">
    <property type="entry name" value="TRANSCRIPTIONAL REGULATOR, GNTR FAMILY"/>
    <property type="match status" value="1"/>
</dbReference>
<dbReference type="Gene3D" id="1.10.10.10">
    <property type="entry name" value="Winged helix-like DNA-binding domain superfamily/Winged helix DNA-binding domain"/>
    <property type="match status" value="1"/>
</dbReference>
<feature type="coiled-coil region" evidence="4">
    <location>
        <begin position="78"/>
        <end position="112"/>
    </location>
</feature>